<dbReference type="SUPFAM" id="SSF54189">
    <property type="entry name" value="Ribosomal proteins S24e, L23 and L15e"/>
    <property type="match status" value="1"/>
</dbReference>
<dbReference type="Pfam" id="PF00276">
    <property type="entry name" value="Ribosomal_L23"/>
    <property type="match status" value="1"/>
</dbReference>
<comment type="subunit">
    <text evidence="4">Part of the 50S ribosomal subunit.</text>
</comment>
<dbReference type="GO" id="GO:0006412">
    <property type="term" value="P:translation"/>
    <property type="evidence" value="ECO:0007669"/>
    <property type="project" value="UniProtKB-UniRule"/>
</dbReference>
<reference evidence="5" key="1">
    <citation type="journal article" date="2021" name="Biol. Invasions">
        <title>Global high-throughput genotyping of organellar genomes reveals insights into the origin and spread of invasive starry stonewort (Nitellopsis obtusa).</title>
        <authorList>
            <person name="Sleith R.S."/>
            <person name="Karol K.G."/>
        </authorList>
    </citation>
    <scope>NUCLEOTIDE SEQUENCE</scope>
    <source>
        <strain evidence="5">KGK5729</strain>
    </source>
</reference>
<dbReference type="GO" id="GO:0005840">
    <property type="term" value="C:ribosome"/>
    <property type="evidence" value="ECO:0007669"/>
    <property type="project" value="UniProtKB-KW"/>
</dbReference>
<comment type="similarity">
    <text evidence="1 4">Belongs to the universal ribosomal protein uL23 family.</text>
</comment>
<accession>A0A8F6U4U2</accession>
<keyword evidence="5" id="KW-0150">Chloroplast</keyword>
<proteinExistence type="inferred from homology"/>
<dbReference type="HAMAP" id="MF_01369_B">
    <property type="entry name" value="Ribosomal_uL23_B"/>
    <property type="match status" value="1"/>
</dbReference>
<dbReference type="GO" id="GO:1990904">
    <property type="term" value="C:ribonucleoprotein complex"/>
    <property type="evidence" value="ECO:0007669"/>
    <property type="project" value="UniProtKB-KW"/>
</dbReference>
<dbReference type="InterPro" id="IPR012677">
    <property type="entry name" value="Nucleotide-bd_a/b_plait_sf"/>
</dbReference>
<dbReference type="InterPro" id="IPR013025">
    <property type="entry name" value="Ribosomal_uL23-like"/>
</dbReference>
<gene>
    <name evidence="4 5" type="primary">rpl23</name>
</gene>
<evidence type="ECO:0000256" key="4">
    <source>
        <dbReference type="HAMAP-Rule" id="MF_01369"/>
    </source>
</evidence>
<dbReference type="AlphaFoldDB" id="A0A8F6U4U2"/>
<evidence type="ECO:0000256" key="2">
    <source>
        <dbReference type="ARBA" id="ARBA00022980"/>
    </source>
</evidence>
<evidence type="ECO:0000313" key="5">
    <source>
        <dbReference type="EMBL" id="QXT44809.1"/>
    </source>
</evidence>
<dbReference type="Gene3D" id="3.30.70.330">
    <property type="match status" value="1"/>
</dbReference>
<keyword evidence="3 4" id="KW-0687">Ribonucleoprotein</keyword>
<dbReference type="GO" id="GO:0003735">
    <property type="term" value="F:structural constituent of ribosome"/>
    <property type="evidence" value="ECO:0007669"/>
    <property type="project" value="InterPro"/>
</dbReference>
<keyword evidence="2 4" id="KW-0689">Ribosomal protein</keyword>
<dbReference type="InterPro" id="IPR012678">
    <property type="entry name" value="Ribosomal_uL23/eL15/eS24_sf"/>
</dbReference>
<evidence type="ECO:0000256" key="3">
    <source>
        <dbReference type="ARBA" id="ARBA00023274"/>
    </source>
</evidence>
<dbReference type="EMBL" id="MW556321">
    <property type="protein sequence ID" value="QXT44809.1"/>
    <property type="molecule type" value="Genomic_DNA"/>
</dbReference>
<geneLocation type="chloroplast" evidence="5"/>
<protein>
    <recommendedName>
        <fullName evidence="4">Large ribosomal subunit protein uL23c</fullName>
    </recommendedName>
</protein>
<organism evidence="5">
    <name type="scientific">Nitellopsis obtusa</name>
    <dbReference type="NCBI Taxonomy" id="40811"/>
    <lineage>
        <taxon>Eukaryota</taxon>
        <taxon>Viridiplantae</taxon>
        <taxon>Streptophyta</taxon>
        <taxon>Charophyceae</taxon>
        <taxon>Charales</taxon>
        <taxon>Characeae</taxon>
        <taxon>Nitellopsis</taxon>
    </lineage>
</organism>
<name>A0A8F6U4U2_9VIRI</name>
<comment type="function">
    <text evidence="4">Binds to 23S rRNA.</text>
</comment>
<keyword evidence="5" id="KW-0934">Plastid</keyword>
<evidence type="ECO:0000256" key="1">
    <source>
        <dbReference type="ARBA" id="ARBA00006700"/>
    </source>
</evidence>
<keyword evidence="4" id="KW-0694">RNA-binding</keyword>
<dbReference type="GO" id="GO:0019843">
    <property type="term" value="F:rRNA binding"/>
    <property type="evidence" value="ECO:0007669"/>
    <property type="project" value="UniProtKB-UniRule"/>
</dbReference>
<sequence length="90" mass="10694">MDKFKKPILTEKSISLLEKRQYTFELDLNITKSEAKKWIERHFEVKVIGINSYCLPIKKRVKTHIGKRKRKKRMIFTLKVGNSIPFSSIN</sequence>
<dbReference type="GO" id="GO:0009507">
    <property type="term" value="C:chloroplast"/>
    <property type="evidence" value="ECO:0007669"/>
    <property type="project" value="UniProtKB-SubCell"/>
</dbReference>
<keyword evidence="4" id="KW-0699">rRNA-binding</keyword>
<comment type="subcellular location">
    <subcellularLocation>
        <location evidence="4">Plastid</location>
        <location evidence="4">Chloroplast</location>
    </subcellularLocation>
</comment>